<dbReference type="RefSeq" id="WP_197001429.1">
    <property type="nucleotide sequence ID" value="NZ_BONS01000026.1"/>
</dbReference>
<dbReference type="AlphaFoldDB" id="A0A8J7G5R2"/>
<dbReference type="Gene3D" id="3.40.50.1820">
    <property type="entry name" value="alpha/beta hydrolase"/>
    <property type="match status" value="2"/>
</dbReference>
<dbReference type="GO" id="GO:0004806">
    <property type="term" value="F:triacylglycerol lipase activity"/>
    <property type="evidence" value="ECO:0007669"/>
    <property type="project" value="InterPro"/>
</dbReference>
<proteinExistence type="predicted"/>
<comment type="caution">
    <text evidence="1">The sequence shown here is derived from an EMBL/GenBank/DDBJ whole genome shotgun (WGS) entry which is preliminary data.</text>
</comment>
<sequence>MGGLPRLERVHLTAWLRRGFVVAAADYLGLDAHGITPYPYGEPLASDILDIARAVQDLGAPIDAPVIAAGFSQGADVALYAALLWQSHAPELDFRGTVALAPLDYPTFFTAVTKDEDSPVEQLVPMLLAGMRAHSPTFEPRDFLTDHGNRLVEVAATASMPQMRAAMAPFRNSDLGVSGMMRRLDIQCLLAEARPPVTRYHPPLLLCTTTRDILSPPKSTARLQTQLRECGTDATFRCYEGVNHLSALPTTAHDSARWAHDLLATHPTHRIATNSDRTRS</sequence>
<dbReference type="InterPro" id="IPR005152">
    <property type="entry name" value="Lipase_secreted"/>
</dbReference>
<reference evidence="1" key="1">
    <citation type="submission" date="2020-11" db="EMBL/GenBank/DDBJ databases">
        <title>Sequencing the genomes of 1000 actinobacteria strains.</title>
        <authorList>
            <person name="Klenk H.-P."/>
        </authorList>
    </citation>
    <scope>NUCLEOTIDE SEQUENCE</scope>
    <source>
        <strain evidence="1">DSM 45356</strain>
    </source>
</reference>
<accession>A0A8J7G5R2</accession>
<evidence type="ECO:0000313" key="2">
    <source>
        <dbReference type="Proteomes" id="UP000622552"/>
    </source>
</evidence>
<name>A0A8J7G5R2_9ACTN</name>
<evidence type="ECO:0000313" key="1">
    <source>
        <dbReference type="EMBL" id="MBG6134163.1"/>
    </source>
</evidence>
<dbReference type="EMBL" id="JADOUF010000001">
    <property type="protein sequence ID" value="MBG6134163.1"/>
    <property type="molecule type" value="Genomic_DNA"/>
</dbReference>
<protein>
    <submittedName>
        <fullName evidence="1">Pimeloyl-ACP methyl ester carboxylesterase</fullName>
    </submittedName>
</protein>
<gene>
    <name evidence="1" type="ORF">IW245_000357</name>
</gene>
<dbReference type="InterPro" id="IPR029058">
    <property type="entry name" value="AB_hydrolase_fold"/>
</dbReference>
<keyword evidence="2" id="KW-1185">Reference proteome</keyword>
<organism evidence="1 2">
    <name type="scientific">Longispora fulva</name>
    <dbReference type="NCBI Taxonomy" id="619741"/>
    <lineage>
        <taxon>Bacteria</taxon>
        <taxon>Bacillati</taxon>
        <taxon>Actinomycetota</taxon>
        <taxon>Actinomycetes</taxon>
        <taxon>Micromonosporales</taxon>
        <taxon>Micromonosporaceae</taxon>
        <taxon>Longispora</taxon>
    </lineage>
</organism>
<dbReference type="SUPFAM" id="SSF53474">
    <property type="entry name" value="alpha/beta-Hydrolases"/>
    <property type="match status" value="1"/>
</dbReference>
<dbReference type="PANTHER" id="PTHR34853">
    <property type="match status" value="1"/>
</dbReference>
<dbReference type="PANTHER" id="PTHR34853:SF1">
    <property type="entry name" value="LIPASE 5"/>
    <property type="match status" value="1"/>
</dbReference>
<dbReference type="GO" id="GO:0016042">
    <property type="term" value="P:lipid catabolic process"/>
    <property type="evidence" value="ECO:0007669"/>
    <property type="project" value="InterPro"/>
</dbReference>
<dbReference type="Pfam" id="PF03583">
    <property type="entry name" value="LIP"/>
    <property type="match status" value="1"/>
</dbReference>
<dbReference type="Proteomes" id="UP000622552">
    <property type="component" value="Unassembled WGS sequence"/>
</dbReference>